<dbReference type="Proteomes" id="UP000032180">
    <property type="component" value="Chromosome 2"/>
</dbReference>
<dbReference type="Gramene" id="LPERR02G26490.1">
    <property type="protein sequence ID" value="LPERR02G26490.1"/>
    <property type="gene ID" value="LPERR02G26490"/>
</dbReference>
<accession>A0A0D9VKZ4</accession>
<protein>
    <submittedName>
        <fullName evidence="1">Uncharacterized protein</fullName>
    </submittedName>
</protein>
<keyword evidence="2" id="KW-1185">Reference proteome</keyword>
<sequence length="62" mass="7024">MARYIWSAIYLAFGIKQPRNSSHINFQSNSVGMTLVFASKGRQSNCEVQAFGEAYDGAFFYF</sequence>
<dbReference type="AlphaFoldDB" id="A0A0D9VKZ4"/>
<evidence type="ECO:0000313" key="1">
    <source>
        <dbReference type="EnsemblPlants" id="LPERR02G26490.1"/>
    </source>
</evidence>
<dbReference type="EnsemblPlants" id="LPERR02G26490.1">
    <property type="protein sequence ID" value="LPERR02G26490.1"/>
    <property type="gene ID" value="LPERR02G26490"/>
</dbReference>
<proteinExistence type="predicted"/>
<evidence type="ECO:0000313" key="2">
    <source>
        <dbReference type="Proteomes" id="UP000032180"/>
    </source>
</evidence>
<reference evidence="1" key="3">
    <citation type="submission" date="2015-04" db="UniProtKB">
        <authorList>
            <consortium name="EnsemblPlants"/>
        </authorList>
    </citation>
    <scope>IDENTIFICATION</scope>
</reference>
<reference evidence="1 2" key="1">
    <citation type="submission" date="2012-08" db="EMBL/GenBank/DDBJ databases">
        <title>Oryza genome evolution.</title>
        <authorList>
            <person name="Wing R.A."/>
        </authorList>
    </citation>
    <scope>NUCLEOTIDE SEQUENCE</scope>
</reference>
<reference evidence="2" key="2">
    <citation type="submission" date="2013-12" db="EMBL/GenBank/DDBJ databases">
        <authorList>
            <person name="Yu Y."/>
            <person name="Lee S."/>
            <person name="de Baynast K."/>
            <person name="Wissotski M."/>
            <person name="Liu L."/>
            <person name="Talag J."/>
            <person name="Goicoechea J."/>
            <person name="Angelova A."/>
            <person name="Jetty R."/>
            <person name="Kudrna D."/>
            <person name="Golser W."/>
            <person name="Rivera L."/>
            <person name="Zhang J."/>
            <person name="Wing R."/>
        </authorList>
    </citation>
    <scope>NUCLEOTIDE SEQUENCE</scope>
</reference>
<name>A0A0D9VKZ4_9ORYZ</name>
<organism evidence="1 2">
    <name type="scientific">Leersia perrieri</name>
    <dbReference type="NCBI Taxonomy" id="77586"/>
    <lineage>
        <taxon>Eukaryota</taxon>
        <taxon>Viridiplantae</taxon>
        <taxon>Streptophyta</taxon>
        <taxon>Embryophyta</taxon>
        <taxon>Tracheophyta</taxon>
        <taxon>Spermatophyta</taxon>
        <taxon>Magnoliopsida</taxon>
        <taxon>Liliopsida</taxon>
        <taxon>Poales</taxon>
        <taxon>Poaceae</taxon>
        <taxon>BOP clade</taxon>
        <taxon>Oryzoideae</taxon>
        <taxon>Oryzeae</taxon>
        <taxon>Oryzinae</taxon>
        <taxon>Leersia</taxon>
    </lineage>
</organism>
<dbReference type="HOGENOM" id="CLU_2907318_0_0_1"/>